<feature type="compositionally biased region" description="Basic and acidic residues" evidence="1">
    <location>
        <begin position="428"/>
        <end position="440"/>
    </location>
</feature>
<evidence type="ECO:0000313" key="3">
    <source>
        <dbReference type="EMBL" id="MQL85027.1"/>
    </source>
</evidence>
<proteinExistence type="predicted"/>
<organism evidence="3 4">
    <name type="scientific">Colocasia esculenta</name>
    <name type="common">Wild taro</name>
    <name type="synonym">Arum esculentum</name>
    <dbReference type="NCBI Taxonomy" id="4460"/>
    <lineage>
        <taxon>Eukaryota</taxon>
        <taxon>Viridiplantae</taxon>
        <taxon>Streptophyta</taxon>
        <taxon>Embryophyta</taxon>
        <taxon>Tracheophyta</taxon>
        <taxon>Spermatophyta</taxon>
        <taxon>Magnoliopsida</taxon>
        <taxon>Liliopsida</taxon>
        <taxon>Araceae</taxon>
        <taxon>Aroideae</taxon>
        <taxon>Colocasieae</taxon>
        <taxon>Colocasia</taxon>
    </lineage>
</organism>
<keyword evidence="4" id="KW-1185">Reference proteome</keyword>
<protein>
    <submittedName>
        <fullName evidence="3">Uncharacterized protein</fullName>
    </submittedName>
</protein>
<keyword evidence="2" id="KW-1133">Transmembrane helix</keyword>
<evidence type="ECO:0000256" key="2">
    <source>
        <dbReference type="SAM" id="Phobius"/>
    </source>
</evidence>
<feature type="transmembrane region" description="Helical" evidence="2">
    <location>
        <begin position="318"/>
        <end position="338"/>
    </location>
</feature>
<gene>
    <name evidence="3" type="ORF">Taro_017544</name>
</gene>
<dbReference type="Proteomes" id="UP000652761">
    <property type="component" value="Unassembled WGS sequence"/>
</dbReference>
<dbReference type="AlphaFoldDB" id="A0A843URF1"/>
<dbReference type="EMBL" id="NMUH01000802">
    <property type="protein sequence ID" value="MQL85027.1"/>
    <property type="molecule type" value="Genomic_DNA"/>
</dbReference>
<sequence length="450" mass="50703">MGSWKVEEAKRKGKTEYRKQQTYLLVSARQSGSWAAGDEKRNSCARRREALHATTPRPLDLHELLHDVPRVVVLHDPAIPAETKWDGELNAIMREIGGARLTCGVASAIVRGPSAMGYLGEETEAYCSGAEEMGAMETGDRYRGWHDVARGKVTKSWEQGGVGLKNIRDFDVKDEVSILVLGSPKLEIKVISAFSDIPVITWPSSEQSRVFPPLIDFSGHYCHSLAFSDIPAISWLSRTYLSCHYLAFLSGPEYFRHLLSSLSPFQESTCRFREVTWVPLHWVVPTTSPLRALSPLELAKGFVHFFGLIKGFHAIFELWVFLCILVIFLTNWGIYAIFPSRSRGIYAISFLNRGFYTMLHLSWIFRDGVPPVGFLDRRWVPLVGLDQKWGTLGWVFGPEVGCLLWSLDRRWVPPVGVWRGTGGGGPKEPLEEPREERSKGELPWGEASKE</sequence>
<keyword evidence="2" id="KW-0472">Membrane</keyword>
<feature type="region of interest" description="Disordered" evidence="1">
    <location>
        <begin position="418"/>
        <end position="450"/>
    </location>
</feature>
<keyword evidence="2" id="KW-0812">Transmembrane</keyword>
<accession>A0A843URF1</accession>
<evidence type="ECO:0000256" key="1">
    <source>
        <dbReference type="SAM" id="MobiDB-lite"/>
    </source>
</evidence>
<comment type="caution">
    <text evidence="3">The sequence shown here is derived from an EMBL/GenBank/DDBJ whole genome shotgun (WGS) entry which is preliminary data.</text>
</comment>
<name>A0A843URF1_COLES</name>
<reference evidence="3" key="1">
    <citation type="submission" date="2017-07" db="EMBL/GenBank/DDBJ databases">
        <title>Taro Niue Genome Assembly and Annotation.</title>
        <authorList>
            <person name="Atibalentja N."/>
            <person name="Keating K."/>
            <person name="Fields C.J."/>
        </authorList>
    </citation>
    <scope>NUCLEOTIDE SEQUENCE</scope>
    <source>
        <strain evidence="3">Niue_2</strain>
        <tissue evidence="3">Leaf</tissue>
    </source>
</reference>
<evidence type="ECO:0000313" key="4">
    <source>
        <dbReference type="Proteomes" id="UP000652761"/>
    </source>
</evidence>